<dbReference type="eggNOG" id="ENOG502S29P">
    <property type="taxonomic scope" value="Eukaryota"/>
</dbReference>
<reference evidence="2" key="1">
    <citation type="journal article" date="2012" name="G3 (Bethesda)">
        <title>Pichia sorbitophila, an interspecies yeast hybrid reveals early steps of genome resolution following polyploidization.</title>
        <authorList>
            <person name="Leh Louis V."/>
            <person name="Despons L."/>
            <person name="Friedrich A."/>
            <person name="Martin T."/>
            <person name="Durrens P."/>
            <person name="Casaregola S."/>
            <person name="Neuveglise C."/>
            <person name="Fairhead C."/>
            <person name="Marck C."/>
            <person name="Cruz J.A."/>
            <person name="Straub M.L."/>
            <person name="Kugler V."/>
            <person name="Sacerdot C."/>
            <person name="Uzunov Z."/>
            <person name="Thierry A."/>
            <person name="Weiss S."/>
            <person name="Bleykasten C."/>
            <person name="De Montigny J."/>
            <person name="Jacques N."/>
            <person name="Jung P."/>
            <person name="Lemaire M."/>
            <person name="Mallet S."/>
            <person name="Morel G."/>
            <person name="Richard G.F."/>
            <person name="Sarkar A."/>
            <person name="Savel G."/>
            <person name="Schacherer J."/>
            <person name="Seret M.L."/>
            <person name="Talla E."/>
            <person name="Samson G."/>
            <person name="Jubin C."/>
            <person name="Poulain J."/>
            <person name="Vacherie B."/>
            <person name="Barbe V."/>
            <person name="Pelletier E."/>
            <person name="Sherman D.J."/>
            <person name="Westhof E."/>
            <person name="Weissenbach J."/>
            <person name="Baret P.V."/>
            <person name="Wincker P."/>
            <person name="Gaillardin C."/>
            <person name="Dujon B."/>
            <person name="Souciet J.L."/>
        </authorList>
    </citation>
    <scope>NUCLEOTIDE SEQUENCE [LARGE SCALE GENOMIC DNA]</scope>
    <source>
        <strain evidence="2">CBS 270.75 / DBVPG 7215 / KCTC 17166 / NRRL Y-17582</strain>
    </source>
</reference>
<dbReference type="FunCoup" id="G8JV47">
    <property type="interactions" value="3"/>
</dbReference>
<name>G8JV47_ERECY</name>
<dbReference type="KEGG" id="erc:Ecym_6135"/>
<evidence type="ECO:0000313" key="2">
    <source>
        <dbReference type="Proteomes" id="UP000006790"/>
    </source>
</evidence>
<accession>G8JV47</accession>
<dbReference type="OrthoDB" id="5329385at2759"/>
<dbReference type="Proteomes" id="UP000006790">
    <property type="component" value="Chromosome 6"/>
</dbReference>
<sequence length="237" mass="27311">MLGCMVRKRVSIWLRQRCYLSGATVLCRRREVGKGDVEGKHANMGDMVRYLQGRVPLLLQDCIGDCRLAEDVSLRVLPLSRPYIPKFHGRNHYKTAWKGIQVIMNTFVVRQPCLIQVRRLEVDEVGQKIRIWWDTVERTASEVSRGESSTVDTSGEGWQGSSNEELWRKIGQRPDEKWIRNLIRDTKVKSRVVSGLFEFELDVNNEKIKRHTIDNVEMLDDGEKKMAAKHDSSLCAA</sequence>
<dbReference type="EMBL" id="CP002502">
    <property type="protein sequence ID" value="AET40526.1"/>
    <property type="molecule type" value="Genomic_DNA"/>
</dbReference>
<proteinExistence type="predicted"/>
<dbReference type="InterPro" id="IPR031342">
    <property type="entry name" value="Mug163-like"/>
</dbReference>
<keyword evidence="2" id="KW-1185">Reference proteome</keyword>
<dbReference type="HOGENOM" id="CLU_083649_0_0_1"/>
<dbReference type="GeneID" id="11468894"/>
<dbReference type="STRING" id="931890.G8JV47"/>
<protein>
    <submittedName>
        <fullName evidence="1">Uncharacterized protein</fullName>
    </submittedName>
</protein>
<dbReference type="RefSeq" id="XP_003647343.1">
    <property type="nucleotide sequence ID" value="XM_003647295.1"/>
</dbReference>
<gene>
    <name evidence="1" type="ordered locus">Ecym_6135</name>
</gene>
<dbReference type="Pfam" id="PF17119">
    <property type="entry name" value="MMU163"/>
    <property type="match status" value="1"/>
</dbReference>
<dbReference type="InParanoid" id="G8JV47"/>
<dbReference type="OMA" id="FIFELNE"/>
<dbReference type="AlphaFoldDB" id="G8JV47"/>
<organism evidence="1 2">
    <name type="scientific">Eremothecium cymbalariae (strain CBS 270.75 / DBVPG 7215 / KCTC 17166 / NRRL Y-17582)</name>
    <name type="common">Yeast</name>
    <dbReference type="NCBI Taxonomy" id="931890"/>
    <lineage>
        <taxon>Eukaryota</taxon>
        <taxon>Fungi</taxon>
        <taxon>Dikarya</taxon>
        <taxon>Ascomycota</taxon>
        <taxon>Saccharomycotina</taxon>
        <taxon>Saccharomycetes</taxon>
        <taxon>Saccharomycetales</taxon>
        <taxon>Saccharomycetaceae</taxon>
        <taxon>Eremothecium</taxon>
    </lineage>
</organism>
<evidence type="ECO:0000313" key="1">
    <source>
        <dbReference type="EMBL" id="AET40526.1"/>
    </source>
</evidence>